<dbReference type="Proteomes" id="UP000275356">
    <property type="component" value="Unassembled WGS sequence"/>
</dbReference>
<dbReference type="EMBL" id="RKHQ01000001">
    <property type="protein sequence ID" value="ROR96522.1"/>
    <property type="molecule type" value="Genomic_DNA"/>
</dbReference>
<dbReference type="AlphaFoldDB" id="A0A3N2DA11"/>
<accession>A0A3N2DA11</accession>
<proteinExistence type="predicted"/>
<name>A0A3N2DA11_9MICO</name>
<reference evidence="1 2" key="1">
    <citation type="submission" date="2018-11" db="EMBL/GenBank/DDBJ databases">
        <title>Sequencing the genomes of 1000 actinobacteria strains.</title>
        <authorList>
            <person name="Klenk H.-P."/>
        </authorList>
    </citation>
    <scope>NUCLEOTIDE SEQUENCE [LARGE SCALE GENOMIC DNA]</scope>
    <source>
        <strain evidence="1 2">DSM 13521</strain>
    </source>
</reference>
<dbReference type="OrthoDB" id="3403621at2"/>
<evidence type="ECO:0000313" key="2">
    <source>
        <dbReference type="Proteomes" id="UP000275356"/>
    </source>
</evidence>
<sequence length="321" mass="34354">MLTLGLVGCSAGGPAPIPDDLPLERELAEIRALTQGDADATDGTESRVQDVIAGCMKQQGFDYTPAVPPDAVGGTSGPGDAGDAMVRAQETLSPEEFARQYGYGITTSSATQDDANDDASNDAWVDPNAARVEAMSEEERDAYWHALNGWPEGDQGPGENLEGCDARARQQVETQNAALEAVYADPTYAELTAAMVGVLTLDPDDSRLATVTGEWSQCMADSGFPDLASTEEAQGSITELAYEDTDGLWSPRDLSPDELGAIRELEIATATADHLCQEEVGYREEYRRALADDQQQFLDAYREDIDAFKDAVMLALADDAP</sequence>
<keyword evidence="2" id="KW-1185">Reference proteome</keyword>
<organism evidence="1 2">
    <name type="scientific">Salana multivorans</name>
    <dbReference type="NCBI Taxonomy" id="120377"/>
    <lineage>
        <taxon>Bacteria</taxon>
        <taxon>Bacillati</taxon>
        <taxon>Actinomycetota</taxon>
        <taxon>Actinomycetes</taxon>
        <taxon>Micrococcales</taxon>
        <taxon>Beutenbergiaceae</taxon>
        <taxon>Salana</taxon>
    </lineage>
</organism>
<protein>
    <submittedName>
        <fullName evidence="1">Uncharacterized protein</fullName>
    </submittedName>
</protein>
<gene>
    <name evidence="1" type="ORF">EDD28_1107</name>
</gene>
<comment type="caution">
    <text evidence="1">The sequence shown here is derived from an EMBL/GenBank/DDBJ whole genome shotgun (WGS) entry which is preliminary data.</text>
</comment>
<evidence type="ECO:0000313" key="1">
    <source>
        <dbReference type="EMBL" id="ROR96522.1"/>
    </source>
</evidence>